<dbReference type="AlphaFoldDB" id="A0A060S7C7"/>
<reference evidence="2" key="1">
    <citation type="submission" date="2014-01" db="EMBL/GenBank/DDBJ databases">
        <title>The genome of the white-rot fungus Pycnoporus cinnabarinus: a basidiomycete model with a versatile arsenal for lignocellulosic biomass breakdown.</title>
        <authorList>
            <person name="Levasseur A."/>
            <person name="Lomascolo A."/>
            <person name="Ruiz-Duenas F.J."/>
            <person name="Uzan E."/>
            <person name="Piumi F."/>
            <person name="Kues U."/>
            <person name="Ram A.F.J."/>
            <person name="Murat C."/>
            <person name="Haon M."/>
            <person name="Benoit I."/>
            <person name="Arfi Y."/>
            <person name="Chevret D."/>
            <person name="Drula E."/>
            <person name="Kwon M.J."/>
            <person name="Gouret P."/>
            <person name="Lesage-Meessen L."/>
            <person name="Lombard V."/>
            <person name="Mariette J."/>
            <person name="Noirot C."/>
            <person name="Park J."/>
            <person name="Patyshakuliyeva A."/>
            <person name="Wieneger R.A.B."/>
            <person name="Wosten H.A.B."/>
            <person name="Martin F."/>
            <person name="Coutinho P.M."/>
            <person name="de Vries R."/>
            <person name="Martinez A.T."/>
            <person name="Klopp C."/>
            <person name="Pontarotti P."/>
            <person name="Henrissat B."/>
            <person name="Record E."/>
        </authorList>
    </citation>
    <scope>NUCLEOTIDE SEQUENCE [LARGE SCALE GENOMIC DNA]</scope>
    <source>
        <strain evidence="2">BRFM137</strain>
    </source>
</reference>
<organism evidence="2 3">
    <name type="scientific">Pycnoporus cinnabarinus</name>
    <name type="common">Cinnabar-red polypore</name>
    <name type="synonym">Trametes cinnabarina</name>
    <dbReference type="NCBI Taxonomy" id="5643"/>
    <lineage>
        <taxon>Eukaryota</taxon>
        <taxon>Fungi</taxon>
        <taxon>Dikarya</taxon>
        <taxon>Basidiomycota</taxon>
        <taxon>Agaricomycotina</taxon>
        <taxon>Agaricomycetes</taxon>
        <taxon>Polyporales</taxon>
        <taxon>Polyporaceae</taxon>
        <taxon>Trametes</taxon>
    </lineage>
</organism>
<dbReference type="HOGENOM" id="CLU_143671_0_0_1"/>
<comment type="caution">
    <text evidence="2">The sequence shown here is derived from an EMBL/GenBank/DDBJ whole genome shotgun (WGS) entry which is preliminary data.</text>
</comment>
<feature type="chain" id="PRO_5001587249" evidence="1">
    <location>
        <begin position="22"/>
        <end position="153"/>
    </location>
</feature>
<evidence type="ECO:0000313" key="2">
    <source>
        <dbReference type="EMBL" id="CDO68194.1"/>
    </source>
</evidence>
<dbReference type="EMBL" id="CCBP010000006">
    <property type="protein sequence ID" value="CDO68194.1"/>
    <property type="molecule type" value="Genomic_DNA"/>
</dbReference>
<dbReference type="OrthoDB" id="2744598at2759"/>
<feature type="signal peptide" evidence="1">
    <location>
        <begin position="1"/>
        <end position="21"/>
    </location>
</feature>
<name>A0A060S7C7_PYCCI</name>
<evidence type="ECO:0000313" key="3">
    <source>
        <dbReference type="Proteomes" id="UP000029665"/>
    </source>
</evidence>
<keyword evidence="3" id="KW-1185">Reference proteome</keyword>
<dbReference type="OMA" id="QAATPNC"/>
<sequence length="153" mass="16291">MLFKFSFVALAIAALRQTVHATPLSRKTTNIAASFPKSELKVELVTPHPNVTAGSNGLRPDAVEATFPADLLLCTDSACDSCDVFDLSTIPFNECFIEFFYNSVAIAQSSGQGLPFAVFLTPPNLCATGTAIPAVNECFSTVGSDFDDFIVEA</sequence>
<accession>A0A060S7C7</accession>
<evidence type="ECO:0000256" key="1">
    <source>
        <dbReference type="SAM" id="SignalP"/>
    </source>
</evidence>
<keyword evidence="1" id="KW-0732">Signal</keyword>
<protein>
    <submittedName>
        <fullName evidence="2">Uncharacterized protein</fullName>
    </submittedName>
</protein>
<dbReference type="Proteomes" id="UP000029665">
    <property type="component" value="Unassembled WGS sequence"/>
</dbReference>
<proteinExistence type="predicted"/>
<gene>
    <name evidence="2" type="ORF">BN946_scf184938.g46</name>
</gene>